<dbReference type="PANTHER" id="PTHR23502">
    <property type="entry name" value="MAJOR FACILITATOR SUPERFAMILY"/>
    <property type="match status" value="1"/>
</dbReference>
<dbReference type="GO" id="GO:0016020">
    <property type="term" value="C:membrane"/>
    <property type="evidence" value="ECO:0007669"/>
    <property type="project" value="UniProtKB-SubCell"/>
</dbReference>
<dbReference type="PROSITE" id="PS50850">
    <property type="entry name" value="MFS"/>
    <property type="match status" value="1"/>
</dbReference>
<evidence type="ECO:0000256" key="5">
    <source>
        <dbReference type="ARBA" id="ARBA00038347"/>
    </source>
</evidence>
<organism evidence="12 13">
    <name type="scientific">Zasmidium cellare ATCC 36951</name>
    <dbReference type="NCBI Taxonomy" id="1080233"/>
    <lineage>
        <taxon>Eukaryota</taxon>
        <taxon>Fungi</taxon>
        <taxon>Dikarya</taxon>
        <taxon>Ascomycota</taxon>
        <taxon>Pezizomycotina</taxon>
        <taxon>Dothideomycetes</taxon>
        <taxon>Dothideomycetidae</taxon>
        <taxon>Mycosphaerellales</taxon>
        <taxon>Mycosphaerellaceae</taxon>
        <taxon>Zasmidium</taxon>
    </lineage>
</organism>
<keyword evidence="4 10" id="KW-0472">Membrane</keyword>
<evidence type="ECO:0000256" key="7">
    <source>
        <dbReference type="ARBA" id="ARBA00069139"/>
    </source>
</evidence>
<feature type="transmembrane region" description="Helical" evidence="10">
    <location>
        <begin position="455"/>
        <end position="480"/>
    </location>
</feature>
<dbReference type="InterPro" id="IPR020846">
    <property type="entry name" value="MFS_dom"/>
</dbReference>
<feature type="transmembrane region" description="Helical" evidence="10">
    <location>
        <begin position="180"/>
        <end position="202"/>
    </location>
</feature>
<feature type="region of interest" description="Disordered" evidence="9">
    <location>
        <begin position="1"/>
        <end position="81"/>
    </location>
</feature>
<comment type="similarity">
    <text evidence="5">Belongs to the major facilitator superfamily. CAR1 family.</text>
</comment>
<dbReference type="EMBL" id="ML993585">
    <property type="protein sequence ID" value="KAF2170470.1"/>
    <property type="molecule type" value="Genomic_DNA"/>
</dbReference>
<reference evidence="12" key="1">
    <citation type="journal article" date="2020" name="Stud. Mycol.">
        <title>101 Dothideomycetes genomes: a test case for predicting lifestyles and emergence of pathogens.</title>
        <authorList>
            <person name="Haridas S."/>
            <person name="Albert R."/>
            <person name="Binder M."/>
            <person name="Bloem J."/>
            <person name="Labutti K."/>
            <person name="Salamov A."/>
            <person name="Andreopoulos B."/>
            <person name="Baker S."/>
            <person name="Barry K."/>
            <person name="Bills G."/>
            <person name="Bluhm B."/>
            <person name="Cannon C."/>
            <person name="Castanera R."/>
            <person name="Culley D."/>
            <person name="Daum C."/>
            <person name="Ezra D."/>
            <person name="Gonzalez J."/>
            <person name="Henrissat B."/>
            <person name="Kuo A."/>
            <person name="Liang C."/>
            <person name="Lipzen A."/>
            <person name="Lutzoni F."/>
            <person name="Magnuson J."/>
            <person name="Mondo S."/>
            <person name="Nolan M."/>
            <person name="Ohm R."/>
            <person name="Pangilinan J."/>
            <person name="Park H.-J."/>
            <person name="Ramirez L."/>
            <person name="Alfaro M."/>
            <person name="Sun H."/>
            <person name="Tritt A."/>
            <person name="Yoshinaga Y."/>
            <person name="Zwiers L.-H."/>
            <person name="Turgeon B."/>
            <person name="Goodwin S."/>
            <person name="Spatafora J."/>
            <person name="Crous P."/>
            <person name="Grigoriev I."/>
        </authorList>
    </citation>
    <scope>NUCLEOTIDE SEQUENCE</scope>
    <source>
        <strain evidence="12">ATCC 36951</strain>
    </source>
</reference>
<comment type="subcellular location">
    <subcellularLocation>
        <location evidence="1">Membrane</location>
        <topology evidence="1">Multi-pass membrane protein</topology>
    </subcellularLocation>
</comment>
<evidence type="ECO:0000313" key="13">
    <source>
        <dbReference type="Proteomes" id="UP000799537"/>
    </source>
</evidence>
<dbReference type="FunFam" id="1.20.1250.20:FF:000011">
    <property type="entry name" value="MFS multidrug transporter, putative"/>
    <property type="match status" value="1"/>
</dbReference>
<feature type="compositionally biased region" description="Basic and acidic residues" evidence="9">
    <location>
        <begin position="42"/>
        <end position="60"/>
    </location>
</feature>
<evidence type="ECO:0000256" key="2">
    <source>
        <dbReference type="ARBA" id="ARBA00022692"/>
    </source>
</evidence>
<keyword evidence="2 10" id="KW-0812">Transmembrane</keyword>
<feature type="transmembrane region" description="Helical" evidence="10">
    <location>
        <begin position="123"/>
        <end position="143"/>
    </location>
</feature>
<dbReference type="CDD" id="cd17323">
    <property type="entry name" value="MFS_Tpo1_MDR_like"/>
    <property type="match status" value="1"/>
</dbReference>
<feature type="transmembrane region" description="Helical" evidence="10">
    <location>
        <begin position="424"/>
        <end position="443"/>
    </location>
</feature>
<gene>
    <name evidence="12" type="ORF">M409DRAFT_19291</name>
</gene>
<feature type="transmembrane region" description="Helical" evidence="10">
    <location>
        <begin position="492"/>
        <end position="513"/>
    </location>
</feature>
<evidence type="ECO:0000256" key="8">
    <source>
        <dbReference type="ARBA" id="ARBA00077167"/>
    </source>
</evidence>
<evidence type="ECO:0000256" key="6">
    <source>
        <dbReference type="ARBA" id="ARBA00053977"/>
    </source>
</evidence>
<feature type="transmembrane region" description="Helical" evidence="10">
    <location>
        <begin position="241"/>
        <end position="263"/>
    </location>
</feature>
<feature type="transmembrane region" description="Helical" evidence="10">
    <location>
        <begin position="358"/>
        <end position="378"/>
    </location>
</feature>
<protein>
    <recommendedName>
        <fullName evidence="7">Cercosporin MFS transporter CTB4</fullName>
    </recommendedName>
    <alternativeName>
        <fullName evidence="8">Cercosporin toxin biosynthesis cluster protein 4</fullName>
    </alternativeName>
</protein>
<keyword evidence="13" id="KW-1185">Reference proteome</keyword>
<dbReference type="AlphaFoldDB" id="A0A6A6CW95"/>
<feature type="compositionally biased region" description="Polar residues" evidence="9">
    <location>
        <begin position="1"/>
        <end position="18"/>
    </location>
</feature>
<evidence type="ECO:0000313" key="12">
    <source>
        <dbReference type="EMBL" id="KAF2170470.1"/>
    </source>
</evidence>
<feature type="transmembrane region" description="Helical" evidence="10">
    <location>
        <begin position="399"/>
        <end position="418"/>
    </location>
</feature>
<dbReference type="RefSeq" id="XP_033671359.1">
    <property type="nucleotide sequence ID" value="XM_033804868.1"/>
</dbReference>
<evidence type="ECO:0000256" key="1">
    <source>
        <dbReference type="ARBA" id="ARBA00004141"/>
    </source>
</evidence>
<sequence>MESQNLDLEQGSRASSSAELPGKEKPSSIDINNAGSSNTIVDGHDEHDPVEPEKNERQASHDQNLVSWEGPDDPDDPRNWPKRKKWVAVVTVSAYTLISSMSSSMVAPALQNISQDLGITNDVLTQMTLSIFVLAFAFGPLLLGPLSEVFGRVPVLQLANMFFLVWNLACGFAQNAGELIAFRFLAGIGGSAPLAIGAGVLGDCFTADQRGLAVSIYTLGPLLGPAIGPVAGGFIAETISWRWGFWIVTIADTVLQVLGLFFLRETYRPLLLARKLRRRKQETVNNALYAVDANGNDNLTQKLTTGFARPFRLLFTQPIIICLALFLAYINGLMYFIVSTFTALWTDHYGETTGIAGLNYIAMAIGLTIGAQGTARLTDRVYHRLKEKNGGVGLPEHRVLLMIPAAIGVPIGLLWYGWSAQAHIFWIMPDIGVAIYAASTIIGSRTIQSYVVDAYTRYAASAMAAVNTLRFLCAFSFPLFAPSLYSGVGYGWTNTILALVAVVLGIPAPWILWHYGERLRKRSKFAAGGR</sequence>
<dbReference type="GeneID" id="54558140"/>
<feature type="transmembrane region" description="Helical" evidence="10">
    <location>
        <begin position="155"/>
        <end position="174"/>
    </location>
</feature>
<proteinExistence type="inferred from homology"/>
<accession>A0A6A6CW95</accession>
<feature type="transmembrane region" description="Helical" evidence="10">
    <location>
        <begin position="86"/>
        <end position="111"/>
    </location>
</feature>
<dbReference type="Proteomes" id="UP000799537">
    <property type="component" value="Unassembled WGS sequence"/>
</dbReference>
<evidence type="ECO:0000256" key="3">
    <source>
        <dbReference type="ARBA" id="ARBA00022989"/>
    </source>
</evidence>
<dbReference type="Pfam" id="PF07690">
    <property type="entry name" value="MFS_1"/>
    <property type="match status" value="1"/>
</dbReference>
<dbReference type="InterPro" id="IPR036259">
    <property type="entry name" value="MFS_trans_sf"/>
</dbReference>
<evidence type="ECO:0000259" key="11">
    <source>
        <dbReference type="PROSITE" id="PS50850"/>
    </source>
</evidence>
<evidence type="ECO:0000256" key="10">
    <source>
        <dbReference type="SAM" id="Phobius"/>
    </source>
</evidence>
<dbReference type="GO" id="GO:0022857">
    <property type="term" value="F:transmembrane transporter activity"/>
    <property type="evidence" value="ECO:0007669"/>
    <property type="project" value="InterPro"/>
</dbReference>
<dbReference type="Gene3D" id="1.20.1250.20">
    <property type="entry name" value="MFS general substrate transporter like domains"/>
    <property type="match status" value="1"/>
</dbReference>
<evidence type="ECO:0000256" key="4">
    <source>
        <dbReference type="ARBA" id="ARBA00023136"/>
    </source>
</evidence>
<feature type="transmembrane region" description="Helical" evidence="10">
    <location>
        <begin position="214"/>
        <end position="235"/>
    </location>
</feature>
<evidence type="ECO:0000256" key="9">
    <source>
        <dbReference type="SAM" id="MobiDB-lite"/>
    </source>
</evidence>
<feature type="domain" description="Major facilitator superfamily (MFS) profile" evidence="11">
    <location>
        <begin position="88"/>
        <end position="519"/>
    </location>
</feature>
<comment type="function">
    <text evidence="6">MFS transporter; part of the gene cluster that mediates the biosynthesis of cercosporin, a light-activated, non-host-selective toxin. The perylenequinone chromophore of cercosporin absorbs light energy to attain an electronically-activated triplet state and produces active oxygen species such as the hydroxyl radical, superoxide, hydrogen peroxide or singlet oxygen upon reaction with oxygen molecules. These reactive oxygen species cause damage to various cellular components including lipids, proteins and nucleic acids. Responsible for secretion and accumulation of cercosporin, but does not play any roles in self-protection against the toxicity of cercosporin.</text>
</comment>
<dbReference type="OrthoDB" id="6770063at2759"/>
<feature type="compositionally biased region" description="Polar residues" evidence="9">
    <location>
        <begin position="29"/>
        <end position="40"/>
    </location>
</feature>
<name>A0A6A6CW95_ZASCE</name>
<keyword evidence="3 10" id="KW-1133">Transmembrane helix</keyword>
<dbReference type="PANTHER" id="PTHR23502:SF60">
    <property type="entry name" value="MAJOR FACILITATOR SUPERFAMILY (MFS) PROFILE DOMAIN-CONTAINING PROTEIN-RELATED"/>
    <property type="match status" value="1"/>
</dbReference>
<feature type="transmembrane region" description="Helical" evidence="10">
    <location>
        <begin position="319"/>
        <end position="338"/>
    </location>
</feature>
<dbReference type="InterPro" id="IPR011701">
    <property type="entry name" value="MFS"/>
</dbReference>
<dbReference type="SUPFAM" id="SSF103473">
    <property type="entry name" value="MFS general substrate transporter"/>
    <property type="match status" value="1"/>
</dbReference>